<name>A0ABS6BAS3_9NOCA</name>
<comment type="caution">
    <text evidence="1">The sequence shown here is derived from an EMBL/GenBank/DDBJ whole genome shotgun (WGS) entry which is preliminary data.</text>
</comment>
<keyword evidence="2" id="KW-1185">Reference proteome</keyword>
<dbReference type="RefSeq" id="WP_215923481.1">
    <property type="nucleotide sequence ID" value="NZ_JAHKNI010000021.1"/>
</dbReference>
<dbReference type="PANTHER" id="PTHR38436:SF1">
    <property type="entry name" value="ESTER CYCLASE"/>
    <property type="match status" value="1"/>
</dbReference>
<reference evidence="1 2" key="1">
    <citation type="submission" date="2021-06" db="EMBL/GenBank/DDBJ databases">
        <title>Actinomycetes sequencing.</title>
        <authorList>
            <person name="Shan Q."/>
        </authorList>
    </citation>
    <scope>NUCLEOTIDE SEQUENCE [LARGE SCALE GENOMIC DNA]</scope>
    <source>
        <strain evidence="1 2">NEAU-G5</strain>
    </source>
</reference>
<accession>A0ABS6BAS3</accession>
<evidence type="ECO:0000313" key="1">
    <source>
        <dbReference type="EMBL" id="MBU3067402.1"/>
    </source>
</evidence>
<dbReference type="InterPro" id="IPR032710">
    <property type="entry name" value="NTF2-like_dom_sf"/>
</dbReference>
<gene>
    <name evidence="1" type="ORF">KO481_38505</name>
</gene>
<organism evidence="1 2">
    <name type="scientific">Nocardia albiluteola</name>
    <dbReference type="NCBI Taxonomy" id="2842303"/>
    <lineage>
        <taxon>Bacteria</taxon>
        <taxon>Bacillati</taxon>
        <taxon>Actinomycetota</taxon>
        <taxon>Actinomycetes</taxon>
        <taxon>Mycobacteriales</taxon>
        <taxon>Nocardiaceae</taxon>
        <taxon>Nocardia</taxon>
    </lineage>
</organism>
<dbReference type="Gene3D" id="3.10.450.50">
    <property type="match status" value="1"/>
</dbReference>
<proteinExistence type="predicted"/>
<dbReference type="InterPro" id="IPR009959">
    <property type="entry name" value="Cyclase_SnoaL-like"/>
</dbReference>
<evidence type="ECO:0000313" key="2">
    <source>
        <dbReference type="Proteomes" id="UP000733379"/>
    </source>
</evidence>
<dbReference type="PANTHER" id="PTHR38436">
    <property type="entry name" value="POLYKETIDE CYCLASE SNOAL-LIKE DOMAIN"/>
    <property type="match status" value="1"/>
</dbReference>
<protein>
    <submittedName>
        <fullName evidence="1">Ester cyclase</fullName>
    </submittedName>
</protein>
<dbReference type="SUPFAM" id="SSF54427">
    <property type="entry name" value="NTF2-like"/>
    <property type="match status" value="1"/>
</dbReference>
<dbReference type="Pfam" id="PF07366">
    <property type="entry name" value="SnoaL"/>
    <property type="match status" value="1"/>
</dbReference>
<dbReference type="Proteomes" id="UP000733379">
    <property type="component" value="Unassembled WGS sequence"/>
</dbReference>
<dbReference type="EMBL" id="JAHKNI010000021">
    <property type="protein sequence ID" value="MBU3067402.1"/>
    <property type="molecule type" value="Genomic_DNA"/>
</dbReference>
<sequence length="146" mass="16075">MSDAQEQQALNTAVFERLHDAVNSGELELISKTIAEIVRPDAILHTSLPLDVSGPAAFLRVWEILLRAYPDIHVAPEDVIHAGDKLVARQVVTGTNLGEYMGHAPTGRTVTYNEIFIFRFVDGRIAEVWGVADVFAQVRQLGLVTL</sequence>